<feature type="region of interest" description="Disordered" evidence="1">
    <location>
        <begin position="228"/>
        <end position="252"/>
    </location>
</feature>
<dbReference type="AlphaFoldDB" id="A0AAE1VWJ6"/>
<protein>
    <submittedName>
        <fullName evidence="2">Uncharacterized protein</fullName>
    </submittedName>
</protein>
<name>A0AAE1VWJ6_9SOLA</name>
<evidence type="ECO:0000313" key="2">
    <source>
        <dbReference type="EMBL" id="KAK4376959.1"/>
    </source>
</evidence>
<evidence type="ECO:0000313" key="3">
    <source>
        <dbReference type="Proteomes" id="UP001291623"/>
    </source>
</evidence>
<gene>
    <name evidence="2" type="ORF">RND71_003255</name>
</gene>
<dbReference type="EMBL" id="JAVYJV010000002">
    <property type="protein sequence ID" value="KAK4376959.1"/>
    <property type="molecule type" value="Genomic_DNA"/>
</dbReference>
<feature type="compositionally biased region" description="Basic and acidic residues" evidence="1">
    <location>
        <begin position="96"/>
        <end position="111"/>
    </location>
</feature>
<sequence>MSILDSLPLLQNRKNKTSSRTKVVFPKLPRNQEDLKGSTTKSKNKVSGIKGKSVGNLRWFRNPYVKKSEDLGELGFGAKPYTRVAACSSGPARVTDTMKDNDLQNSPDKDSLPNYQVVWPSCKTHARPATHSVKCRVCLPSPQLMRHVMIPRFIPATLKMNTSTSEVSVTSCDSQENPATRSAKSDELVQTHVAPNDQHATQFNVADTRGLQLEVDFSKYFNNQNETISEAPTTTAQDEVSTNTQSPKSIKNGEARELFCARVSVPLLVPHTPPHPRTGDPTSPVTSPTPHTTTPPTSDTLHHPHHRRFWNF</sequence>
<proteinExistence type="predicted"/>
<organism evidence="2 3">
    <name type="scientific">Anisodus tanguticus</name>
    <dbReference type="NCBI Taxonomy" id="243964"/>
    <lineage>
        <taxon>Eukaryota</taxon>
        <taxon>Viridiplantae</taxon>
        <taxon>Streptophyta</taxon>
        <taxon>Embryophyta</taxon>
        <taxon>Tracheophyta</taxon>
        <taxon>Spermatophyta</taxon>
        <taxon>Magnoliopsida</taxon>
        <taxon>eudicotyledons</taxon>
        <taxon>Gunneridae</taxon>
        <taxon>Pentapetalae</taxon>
        <taxon>asterids</taxon>
        <taxon>lamiids</taxon>
        <taxon>Solanales</taxon>
        <taxon>Solanaceae</taxon>
        <taxon>Solanoideae</taxon>
        <taxon>Hyoscyameae</taxon>
        <taxon>Anisodus</taxon>
    </lineage>
</organism>
<feature type="region of interest" description="Disordered" evidence="1">
    <location>
        <begin position="28"/>
        <end position="48"/>
    </location>
</feature>
<feature type="region of interest" description="Disordered" evidence="1">
    <location>
        <begin position="92"/>
        <end position="111"/>
    </location>
</feature>
<accession>A0AAE1VWJ6</accession>
<keyword evidence="3" id="KW-1185">Reference proteome</keyword>
<feature type="compositionally biased region" description="Low complexity" evidence="1">
    <location>
        <begin position="281"/>
        <end position="299"/>
    </location>
</feature>
<dbReference type="Proteomes" id="UP001291623">
    <property type="component" value="Unassembled WGS sequence"/>
</dbReference>
<feature type="compositionally biased region" description="Polar residues" evidence="1">
    <location>
        <begin position="228"/>
        <end position="249"/>
    </location>
</feature>
<evidence type="ECO:0000256" key="1">
    <source>
        <dbReference type="SAM" id="MobiDB-lite"/>
    </source>
</evidence>
<comment type="caution">
    <text evidence="2">The sequence shown here is derived from an EMBL/GenBank/DDBJ whole genome shotgun (WGS) entry which is preliminary data.</text>
</comment>
<feature type="region of interest" description="Disordered" evidence="1">
    <location>
        <begin position="269"/>
        <end position="304"/>
    </location>
</feature>
<reference evidence="2" key="1">
    <citation type="submission" date="2023-12" db="EMBL/GenBank/DDBJ databases">
        <title>Genome assembly of Anisodus tanguticus.</title>
        <authorList>
            <person name="Wang Y.-J."/>
        </authorList>
    </citation>
    <scope>NUCLEOTIDE SEQUENCE</scope>
    <source>
        <strain evidence="2">KB-2021</strain>
        <tissue evidence="2">Leaf</tissue>
    </source>
</reference>